<feature type="transmembrane region" description="Helical" evidence="1">
    <location>
        <begin position="92"/>
        <end position="117"/>
    </location>
</feature>
<feature type="transmembrane region" description="Helical" evidence="1">
    <location>
        <begin position="66"/>
        <end position="86"/>
    </location>
</feature>
<keyword evidence="1" id="KW-0472">Membrane</keyword>
<dbReference type="EMBL" id="JAEILT010000039">
    <property type="protein sequence ID" value="MBJ2138554.1"/>
    <property type="molecule type" value="Genomic_DNA"/>
</dbReference>
<feature type="transmembrane region" description="Helical" evidence="1">
    <location>
        <begin position="12"/>
        <end position="30"/>
    </location>
</feature>
<organism evidence="2 3">
    <name type="scientific">Paraglaciecola chathamensis</name>
    <dbReference type="NCBI Taxonomy" id="368405"/>
    <lineage>
        <taxon>Bacteria</taxon>
        <taxon>Pseudomonadati</taxon>
        <taxon>Pseudomonadota</taxon>
        <taxon>Gammaproteobacteria</taxon>
        <taxon>Alteromonadales</taxon>
        <taxon>Alteromonadaceae</taxon>
        <taxon>Paraglaciecola</taxon>
    </lineage>
</organism>
<evidence type="ECO:0000313" key="3">
    <source>
        <dbReference type="Proteomes" id="UP000649232"/>
    </source>
</evidence>
<evidence type="ECO:0000256" key="1">
    <source>
        <dbReference type="SAM" id="Phobius"/>
    </source>
</evidence>
<comment type="caution">
    <text evidence="2">The sequence shown here is derived from an EMBL/GenBank/DDBJ whole genome shotgun (WGS) entry which is preliminary data.</text>
</comment>
<evidence type="ECO:0000313" key="2">
    <source>
        <dbReference type="EMBL" id="MBJ2138554.1"/>
    </source>
</evidence>
<sequence length="244" mass="26903">MNWTDDKKEIAKAFAIAPAIPVAIVSVFSLPAGLFVFMFGAPVAYACAALVGIPLFALFNKANISGWSYFVLGGSLCAVPGILLFTKFRVPLVYSLQSISGFSLIGAAGGFIFWWLYPRKKFKDRQQTNLPGFALIVALGGALSYVYVLGQYDYIDGKALSIKHPFVSPMDTNVTIEADGQTVEARLPKGVPYRTNCKISVVVWRELFNHKKAYSLSHYPDYPQAHHYQWLTEKAQKGVSKSCS</sequence>
<keyword evidence="1" id="KW-1133">Transmembrane helix</keyword>
<name>A0ABS0WJA0_9ALTE</name>
<protein>
    <submittedName>
        <fullName evidence="2">Uncharacterized protein</fullName>
    </submittedName>
</protein>
<proteinExistence type="predicted"/>
<feature type="transmembrane region" description="Helical" evidence="1">
    <location>
        <begin position="36"/>
        <end position="59"/>
    </location>
</feature>
<reference evidence="2 3" key="1">
    <citation type="submission" date="2020-12" db="EMBL/GenBank/DDBJ databases">
        <title>Draft genome sequences of nine environmental bacterial isolates colonizing plastic.</title>
        <authorList>
            <person name="Borre I."/>
            <person name="Sonnenschein E.C."/>
        </authorList>
    </citation>
    <scope>NUCLEOTIDE SEQUENCE [LARGE SCALE GENOMIC DNA]</scope>
    <source>
        <strain evidence="2 3">IB30</strain>
    </source>
</reference>
<gene>
    <name evidence="2" type="ORF">JEU11_19030</name>
</gene>
<keyword evidence="1" id="KW-0812">Transmembrane</keyword>
<dbReference type="Proteomes" id="UP000649232">
    <property type="component" value="Unassembled WGS sequence"/>
</dbReference>
<dbReference type="RefSeq" id="WP_198825853.1">
    <property type="nucleotide sequence ID" value="NZ_JAEILT010000039.1"/>
</dbReference>
<accession>A0ABS0WJA0</accession>
<feature type="transmembrane region" description="Helical" evidence="1">
    <location>
        <begin position="129"/>
        <end position="148"/>
    </location>
</feature>